<dbReference type="PANTHER" id="PTHR12901">
    <property type="entry name" value="SPERM PROTEIN HOMOLOG"/>
    <property type="match status" value="1"/>
</dbReference>
<gene>
    <name evidence="3" type="ORF">FNA67_10825</name>
</gene>
<sequence>MPARTSPCCAPHVWPSMPDLYLERHVPHLPDRMFDLVSDLESYPRFIPNCSAMVVKKDSGAPGDVRFAKMTIRFGPVTQAYTSRVTLDRERKTITAKAVDGPFAYLDSKWTLEPEGAGTRVRFDIDFKISNPLIAAVAEPAFAAKQEEIMNAFVDEADRRFGE</sequence>
<dbReference type="KEGG" id="yti:FNA67_10825"/>
<protein>
    <submittedName>
        <fullName evidence="3">Type II toxin-antitoxin system RatA family toxin</fullName>
    </submittedName>
</protein>
<dbReference type="Gene3D" id="3.30.530.20">
    <property type="match status" value="1"/>
</dbReference>
<dbReference type="AlphaFoldDB" id="A0A5B9DML9"/>
<dbReference type="InterPro" id="IPR023393">
    <property type="entry name" value="START-like_dom_sf"/>
</dbReference>
<dbReference type="Proteomes" id="UP000321062">
    <property type="component" value="Chromosome"/>
</dbReference>
<feature type="domain" description="Coenzyme Q-binding protein COQ10 START" evidence="2">
    <location>
        <begin position="26"/>
        <end position="153"/>
    </location>
</feature>
<evidence type="ECO:0000259" key="2">
    <source>
        <dbReference type="Pfam" id="PF03364"/>
    </source>
</evidence>
<dbReference type="PANTHER" id="PTHR12901:SF10">
    <property type="entry name" value="COENZYME Q-BINDING PROTEIN COQ10, MITOCHONDRIAL"/>
    <property type="match status" value="1"/>
</dbReference>
<comment type="similarity">
    <text evidence="1">Belongs to the ribosome association toxin RatA family.</text>
</comment>
<reference evidence="3 4" key="1">
    <citation type="journal article" date="2015" name="Int. J. Syst. Evol. Microbiol.">
        <title>Youhaiella tibetensis gen. nov., sp. nov., isolated from subsurface sediment.</title>
        <authorList>
            <person name="Wang Y.X."/>
            <person name="Huang F.Q."/>
            <person name="Nogi Y."/>
            <person name="Pang S.J."/>
            <person name="Wang P.K."/>
            <person name="Lv J."/>
        </authorList>
    </citation>
    <scope>NUCLEOTIDE SEQUENCE [LARGE SCALE GENOMIC DNA]</scope>
    <source>
        <strain evidence="4">fig4</strain>
    </source>
</reference>
<proteinExistence type="inferred from homology"/>
<evidence type="ECO:0000313" key="4">
    <source>
        <dbReference type="Proteomes" id="UP000321062"/>
    </source>
</evidence>
<organism evidence="3 4">
    <name type="scientific">Paradevosia tibetensis</name>
    <dbReference type="NCBI Taxonomy" id="1447062"/>
    <lineage>
        <taxon>Bacteria</taxon>
        <taxon>Pseudomonadati</taxon>
        <taxon>Pseudomonadota</taxon>
        <taxon>Alphaproteobacteria</taxon>
        <taxon>Hyphomicrobiales</taxon>
        <taxon>Devosiaceae</taxon>
        <taxon>Paradevosia</taxon>
    </lineage>
</organism>
<dbReference type="SUPFAM" id="SSF55961">
    <property type="entry name" value="Bet v1-like"/>
    <property type="match status" value="1"/>
</dbReference>
<dbReference type="InterPro" id="IPR005031">
    <property type="entry name" value="COQ10_START"/>
</dbReference>
<dbReference type="EMBL" id="CP041690">
    <property type="protein sequence ID" value="QEE20631.1"/>
    <property type="molecule type" value="Genomic_DNA"/>
</dbReference>
<evidence type="ECO:0000256" key="1">
    <source>
        <dbReference type="ARBA" id="ARBA00008918"/>
    </source>
</evidence>
<name>A0A5B9DML9_9HYPH</name>
<accession>A0A5B9DML9</accession>
<dbReference type="GO" id="GO:0048039">
    <property type="term" value="F:ubiquinone binding"/>
    <property type="evidence" value="ECO:0007669"/>
    <property type="project" value="InterPro"/>
</dbReference>
<dbReference type="Pfam" id="PF03364">
    <property type="entry name" value="Polyketide_cyc"/>
    <property type="match status" value="1"/>
</dbReference>
<keyword evidence="4" id="KW-1185">Reference proteome</keyword>
<dbReference type="OrthoDB" id="9804759at2"/>
<dbReference type="CDD" id="cd07813">
    <property type="entry name" value="COQ10p_like"/>
    <property type="match status" value="1"/>
</dbReference>
<evidence type="ECO:0000313" key="3">
    <source>
        <dbReference type="EMBL" id="QEE20631.1"/>
    </source>
</evidence>
<dbReference type="GO" id="GO:0045333">
    <property type="term" value="P:cellular respiration"/>
    <property type="evidence" value="ECO:0007669"/>
    <property type="project" value="InterPro"/>
</dbReference>
<dbReference type="InterPro" id="IPR044996">
    <property type="entry name" value="COQ10-like"/>
</dbReference>